<gene>
    <name evidence="4" type="ORF">MCOR_18507</name>
</gene>
<dbReference type="Pfam" id="PF03732">
    <property type="entry name" value="Retrotrans_gag"/>
    <property type="match status" value="1"/>
</dbReference>
<keyword evidence="1" id="KW-0862">Zinc</keyword>
<dbReference type="Proteomes" id="UP000507470">
    <property type="component" value="Unassembled WGS sequence"/>
</dbReference>
<evidence type="ECO:0000256" key="2">
    <source>
        <dbReference type="SAM" id="MobiDB-lite"/>
    </source>
</evidence>
<dbReference type="AlphaFoldDB" id="A0A6J8BFH3"/>
<feature type="region of interest" description="Disordered" evidence="2">
    <location>
        <begin position="1"/>
        <end position="27"/>
    </location>
</feature>
<proteinExistence type="predicted"/>
<dbReference type="PANTHER" id="PTHR33223">
    <property type="entry name" value="CCHC-TYPE DOMAIN-CONTAINING PROTEIN"/>
    <property type="match status" value="1"/>
</dbReference>
<organism evidence="4 5">
    <name type="scientific">Mytilus coruscus</name>
    <name type="common">Sea mussel</name>
    <dbReference type="NCBI Taxonomy" id="42192"/>
    <lineage>
        <taxon>Eukaryota</taxon>
        <taxon>Metazoa</taxon>
        <taxon>Spiralia</taxon>
        <taxon>Lophotrochozoa</taxon>
        <taxon>Mollusca</taxon>
        <taxon>Bivalvia</taxon>
        <taxon>Autobranchia</taxon>
        <taxon>Pteriomorphia</taxon>
        <taxon>Mytilida</taxon>
        <taxon>Mytiloidea</taxon>
        <taxon>Mytilidae</taxon>
        <taxon>Mytilinae</taxon>
        <taxon>Mytilus</taxon>
    </lineage>
</organism>
<dbReference type="PROSITE" id="PS50158">
    <property type="entry name" value="ZF_CCHC"/>
    <property type="match status" value="1"/>
</dbReference>
<evidence type="ECO:0000313" key="4">
    <source>
        <dbReference type="EMBL" id="CAC5382705.1"/>
    </source>
</evidence>
<evidence type="ECO:0000256" key="1">
    <source>
        <dbReference type="PROSITE-ProRule" id="PRU00047"/>
    </source>
</evidence>
<feature type="compositionally biased region" description="Polar residues" evidence="2">
    <location>
        <begin position="13"/>
        <end position="27"/>
    </location>
</feature>
<dbReference type="InterPro" id="IPR001878">
    <property type="entry name" value="Znf_CCHC"/>
</dbReference>
<evidence type="ECO:0000313" key="5">
    <source>
        <dbReference type="Proteomes" id="UP000507470"/>
    </source>
</evidence>
<sequence length="464" mass="51370">MPRSRQEQKGATPLNSTVHPATRSVSKQITEADTVQSITDNFQQDIDLILLDNNTDSITVSNNTDSGEESDIEDNISVNSNNSIISFNLDLDSEMASGLSLQKFSDENCCVPAIWWNLFESYRALHNVDINKALSVLPLQLTGHASLWFHNLDTNTKGNIDNLKAAFLARFSNTKTNQQIYKLQQTSIESSQAYLARVELLAMGAENLGEAVIVDIAVKGLQPSLKQTVIQNSPKTFEELRNLLEIATNVAECASSNTPCTSQDINAMFSSFLESMKSAVKQEVSEVMAVTPHSTQTQNYPERQETRQYRQEYVCFGCDKPCTNRRLCPVFNVKCFKCDRAGHFKEVCGLNLRSYPRSNNRQPQLFTIGTRAYPVPGLISYVIDSETIFIPDSCSNTLNALELNSGLARTVSGTFIPPFHQANIPISVSSIKNQIALLEPLPSLPKMSLACAKCCVTLDESNQS</sequence>
<dbReference type="OrthoDB" id="6152813at2759"/>
<name>A0A6J8BFH3_MYTCO</name>
<evidence type="ECO:0000259" key="3">
    <source>
        <dbReference type="PROSITE" id="PS50158"/>
    </source>
</evidence>
<accession>A0A6J8BFH3</accession>
<dbReference type="EMBL" id="CACVKT020003253">
    <property type="protein sequence ID" value="CAC5382705.1"/>
    <property type="molecule type" value="Genomic_DNA"/>
</dbReference>
<dbReference type="GO" id="GO:0003676">
    <property type="term" value="F:nucleic acid binding"/>
    <property type="evidence" value="ECO:0007669"/>
    <property type="project" value="InterPro"/>
</dbReference>
<dbReference type="InterPro" id="IPR005162">
    <property type="entry name" value="Retrotrans_gag_dom"/>
</dbReference>
<reference evidence="4 5" key="1">
    <citation type="submission" date="2020-06" db="EMBL/GenBank/DDBJ databases">
        <authorList>
            <person name="Li R."/>
            <person name="Bekaert M."/>
        </authorList>
    </citation>
    <scope>NUCLEOTIDE SEQUENCE [LARGE SCALE GENOMIC DNA]</scope>
    <source>
        <strain evidence="5">wild</strain>
    </source>
</reference>
<dbReference type="PANTHER" id="PTHR33223:SF6">
    <property type="entry name" value="CCHC-TYPE DOMAIN-CONTAINING PROTEIN"/>
    <property type="match status" value="1"/>
</dbReference>
<keyword evidence="1" id="KW-0863">Zinc-finger</keyword>
<dbReference type="GO" id="GO:0008270">
    <property type="term" value="F:zinc ion binding"/>
    <property type="evidence" value="ECO:0007669"/>
    <property type="project" value="UniProtKB-KW"/>
</dbReference>
<protein>
    <recommendedName>
        <fullName evidence="3">CCHC-type domain-containing protein</fullName>
    </recommendedName>
</protein>
<keyword evidence="1" id="KW-0479">Metal-binding</keyword>
<keyword evidence="5" id="KW-1185">Reference proteome</keyword>
<feature type="domain" description="CCHC-type" evidence="3">
    <location>
        <begin position="334"/>
        <end position="348"/>
    </location>
</feature>